<keyword evidence="3" id="KW-1185">Reference proteome</keyword>
<feature type="signal peptide" evidence="1">
    <location>
        <begin position="1"/>
        <end position="16"/>
    </location>
</feature>
<dbReference type="Proteomes" id="UP000030816">
    <property type="component" value="Unassembled WGS sequence"/>
</dbReference>
<sequence>MLFVLPLLLCAAGVSADLPSKDQEVNAGGVTICANGCAHGETFYQEDGPTCHIDEAVPHPKFGRYGMWICGDRKTGTFTKRRNVPQCAAYHGSDNCPAYKVVNENSNAKVCSRVDRFRVQQFGRQEMNGSRREP</sequence>
<dbReference type="GeneID" id="63735765"/>
<keyword evidence="1" id="KW-0732">Signal</keyword>
<evidence type="ECO:0000313" key="2">
    <source>
        <dbReference type="EMBL" id="KHO00532.1"/>
    </source>
</evidence>
<feature type="chain" id="PRO_5002096239" evidence="1">
    <location>
        <begin position="17"/>
        <end position="134"/>
    </location>
</feature>
<organism evidence="2 3">
    <name type="scientific">Metarhizium album (strain ARSEF 1941)</name>
    <dbReference type="NCBI Taxonomy" id="1081103"/>
    <lineage>
        <taxon>Eukaryota</taxon>
        <taxon>Fungi</taxon>
        <taxon>Dikarya</taxon>
        <taxon>Ascomycota</taxon>
        <taxon>Pezizomycotina</taxon>
        <taxon>Sordariomycetes</taxon>
        <taxon>Hypocreomycetidae</taxon>
        <taxon>Hypocreales</taxon>
        <taxon>Clavicipitaceae</taxon>
        <taxon>Metarhizium</taxon>
    </lineage>
</organism>
<dbReference type="EMBL" id="AZHE01000002">
    <property type="protein sequence ID" value="KHO00532.1"/>
    <property type="molecule type" value="Genomic_DNA"/>
</dbReference>
<comment type="caution">
    <text evidence="2">The sequence shown here is derived from an EMBL/GenBank/DDBJ whole genome shotgun (WGS) entry which is preliminary data.</text>
</comment>
<evidence type="ECO:0000256" key="1">
    <source>
        <dbReference type="SAM" id="SignalP"/>
    </source>
</evidence>
<dbReference type="AlphaFoldDB" id="A0A0B2WWE2"/>
<dbReference type="HOGENOM" id="CLU_1896708_0_0_1"/>
<name>A0A0B2WWE2_METAS</name>
<dbReference type="RefSeq" id="XP_040681597.1">
    <property type="nucleotide sequence ID" value="XM_040820109.1"/>
</dbReference>
<protein>
    <submittedName>
        <fullName evidence="2">Uncharacterized protein</fullName>
    </submittedName>
</protein>
<proteinExistence type="predicted"/>
<reference evidence="2 3" key="1">
    <citation type="journal article" date="2014" name="Proc. Natl. Acad. Sci. U.S.A.">
        <title>Trajectory and genomic determinants of fungal-pathogen speciation and host adaptation.</title>
        <authorList>
            <person name="Hu X."/>
            <person name="Xiao G."/>
            <person name="Zheng P."/>
            <person name="Shang Y."/>
            <person name="Su Y."/>
            <person name="Zhang X."/>
            <person name="Liu X."/>
            <person name="Zhan S."/>
            <person name="St Leger R.J."/>
            <person name="Wang C."/>
        </authorList>
    </citation>
    <scope>NUCLEOTIDE SEQUENCE [LARGE SCALE GENOMIC DNA]</scope>
    <source>
        <strain evidence="2 3">ARSEF 1941</strain>
    </source>
</reference>
<accession>A0A0B2WWE2</accession>
<gene>
    <name evidence="2" type="ORF">MAM_01310</name>
</gene>
<evidence type="ECO:0000313" key="3">
    <source>
        <dbReference type="Proteomes" id="UP000030816"/>
    </source>
</evidence>